<accession>A0A167W382</accession>
<proteinExistence type="predicted"/>
<reference evidence="2 3" key="1">
    <citation type="journal article" date="2016" name="Gene">
        <title>PacBio SMRT assembly of a complex multi-replicon genome reveals chlorocatechol degradative operon in a region of genome plasticity.</title>
        <authorList>
            <person name="Ricker N."/>
            <person name="Shen S.Y."/>
            <person name="Goordial J."/>
            <person name="Jin S."/>
            <person name="Fulthorpe R.R."/>
        </authorList>
    </citation>
    <scope>NUCLEOTIDE SEQUENCE [LARGE SCALE GENOMIC DNA]</scope>
    <source>
        <strain evidence="2 3">OLGA172</strain>
    </source>
</reference>
<evidence type="ECO:0000313" key="3">
    <source>
        <dbReference type="Proteomes" id="UP000076852"/>
    </source>
</evidence>
<dbReference type="Proteomes" id="UP000076852">
    <property type="component" value="Chromosome 1"/>
</dbReference>
<evidence type="ECO:0000313" key="2">
    <source>
        <dbReference type="EMBL" id="ANB73767.1"/>
    </source>
</evidence>
<dbReference type="EMBL" id="CP014578">
    <property type="protein sequence ID" value="ANB73767.1"/>
    <property type="molecule type" value="Genomic_DNA"/>
</dbReference>
<gene>
    <name evidence="2" type="ORF">AYM40_16430</name>
</gene>
<keyword evidence="3" id="KW-1185">Reference proteome</keyword>
<dbReference type="RefSeq" id="WP_063497133.1">
    <property type="nucleotide sequence ID" value="NZ_CP014578.1"/>
</dbReference>
<dbReference type="KEGG" id="buz:AYM40_16430"/>
<feature type="region of interest" description="Disordered" evidence="1">
    <location>
        <begin position="325"/>
        <end position="348"/>
    </location>
</feature>
<dbReference type="OrthoDB" id="9155021at2"/>
<protein>
    <submittedName>
        <fullName evidence="2">Uncharacterized protein</fullName>
    </submittedName>
</protein>
<dbReference type="AlphaFoldDB" id="A0A167W382"/>
<organism evidence="2 3">
    <name type="scientific">Paraburkholderia phytofirmans OLGA172</name>
    <dbReference type="NCBI Taxonomy" id="1417228"/>
    <lineage>
        <taxon>Bacteria</taxon>
        <taxon>Pseudomonadati</taxon>
        <taxon>Pseudomonadota</taxon>
        <taxon>Betaproteobacteria</taxon>
        <taxon>Burkholderiales</taxon>
        <taxon>Burkholderiaceae</taxon>
        <taxon>Paraburkholderia</taxon>
    </lineage>
</organism>
<sequence length="348" mass="37454">MDTSTKPGSSGLHIALAKANSGKPYLGDPRVVSELVRAFIGTIAASVGQSSAGKISRDDSIKAIDTALYALADTLAGKNDTYETVGEWNPGGLAAYIREILANSINATDAEDDLNAIQQACAVLCRDVYQALAQLNKGESEDDVALTLEGIAGDYTNLFAGLPVDGDEQERLEQLVTAHECATERPLLTSVDVVSELIRQAYAKCVARRGEYFAGNAPDAAAQDVTDMRALGELLEGKGDAASEYAVQPWNSVEQMGEYLKEAYDLQSADDAAFTVLLTCLGNVYRTIDDAEKRKLTDYGWMIDGEIEMATFAVLGLPWETDDEAVRGEKYPGEPPAYPFEPEEGDEQ</sequence>
<evidence type="ECO:0000256" key="1">
    <source>
        <dbReference type="SAM" id="MobiDB-lite"/>
    </source>
</evidence>
<name>A0A167W382_9BURK</name>